<dbReference type="AlphaFoldDB" id="A0A0E9S3E5"/>
<keyword evidence="2" id="KW-0732">Signal</keyword>
<evidence type="ECO:0000313" key="3">
    <source>
        <dbReference type="EMBL" id="JAH35058.1"/>
    </source>
</evidence>
<name>A0A0E9S3E5_ANGAN</name>
<feature type="chain" id="PRO_5002432211" description="Secreted protein" evidence="2">
    <location>
        <begin position="20"/>
        <end position="104"/>
    </location>
</feature>
<evidence type="ECO:0008006" key="4">
    <source>
        <dbReference type="Google" id="ProtNLM"/>
    </source>
</evidence>
<proteinExistence type="predicted"/>
<evidence type="ECO:0000256" key="2">
    <source>
        <dbReference type="SAM" id="SignalP"/>
    </source>
</evidence>
<reference evidence="3" key="1">
    <citation type="submission" date="2014-11" db="EMBL/GenBank/DDBJ databases">
        <authorList>
            <person name="Amaro Gonzalez C."/>
        </authorList>
    </citation>
    <scope>NUCLEOTIDE SEQUENCE</scope>
</reference>
<sequence length="104" mass="11232">MMFSHFVSLCLITSGGGPSAPTVEPVPSINPKRSVSEAGSPMFSRDMLSELELSSLFGSTWVDIGSITTEREAERGDGEGQQERGGGRERETNEEATTFKTPTY</sequence>
<organism evidence="3">
    <name type="scientific">Anguilla anguilla</name>
    <name type="common">European freshwater eel</name>
    <name type="synonym">Muraena anguilla</name>
    <dbReference type="NCBI Taxonomy" id="7936"/>
    <lineage>
        <taxon>Eukaryota</taxon>
        <taxon>Metazoa</taxon>
        <taxon>Chordata</taxon>
        <taxon>Craniata</taxon>
        <taxon>Vertebrata</taxon>
        <taxon>Euteleostomi</taxon>
        <taxon>Actinopterygii</taxon>
        <taxon>Neopterygii</taxon>
        <taxon>Teleostei</taxon>
        <taxon>Anguilliformes</taxon>
        <taxon>Anguillidae</taxon>
        <taxon>Anguilla</taxon>
    </lineage>
</organism>
<accession>A0A0E9S3E5</accession>
<feature type="signal peptide" evidence="2">
    <location>
        <begin position="1"/>
        <end position="19"/>
    </location>
</feature>
<feature type="region of interest" description="Disordered" evidence="1">
    <location>
        <begin position="14"/>
        <end position="39"/>
    </location>
</feature>
<evidence type="ECO:0000256" key="1">
    <source>
        <dbReference type="SAM" id="MobiDB-lite"/>
    </source>
</evidence>
<feature type="compositionally biased region" description="Basic and acidic residues" evidence="1">
    <location>
        <begin position="69"/>
        <end position="93"/>
    </location>
</feature>
<dbReference type="EMBL" id="GBXM01073519">
    <property type="protein sequence ID" value="JAH35058.1"/>
    <property type="molecule type" value="Transcribed_RNA"/>
</dbReference>
<feature type="region of interest" description="Disordered" evidence="1">
    <location>
        <begin position="68"/>
        <end position="104"/>
    </location>
</feature>
<reference evidence="3" key="2">
    <citation type="journal article" date="2015" name="Fish Shellfish Immunol.">
        <title>Early steps in the European eel (Anguilla anguilla)-Vibrio vulnificus interaction in the gills: Role of the RtxA13 toxin.</title>
        <authorList>
            <person name="Callol A."/>
            <person name="Pajuelo D."/>
            <person name="Ebbesson L."/>
            <person name="Teles M."/>
            <person name="MacKenzie S."/>
            <person name="Amaro C."/>
        </authorList>
    </citation>
    <scope>NUCLEOTIDE SEQUENCE</scope>
</reference>
<protein>
    <recommendedName>
        <fullName evidence="4">Secreted protein</fullName>
    </recommendedName>
</protein>